<keyword evidence="11" id="KW-0131">Cell cycle</keyword>
<feature type="transmembrane region" description="Helical" evidence="14">
    <location>
        <begin position="58"/>
        <end position="80"/>
    </location>
</feature>
<evidence type="ECO:0000256" key="9">
    <source>
        <dbReference type="ARBA" id="ARBA00023012"/>
    </source>
</evidence>
<dbReference type="SUPFAM" id="SSF55874">
    <property type="entry name" value="ATPase domain of HSP90 chaperone/DNA topoisomerase II/histidine kinase"/>
    <property type="match status" value="1"/>
</dbReference>
<dbReference type="AlphaFoldDB" id="A0A1Y2JMQ4"/>
<dbReference type="RefSeq" id="WP_085401433.1">
    <property type="nucleotide sequence ID" value="NZ_NAFL01000252.1"/>
</dbReference>
<dbReference type="SUPFAM" id="SSF47384">
    <property type="entry name" value="Homodimeric domain of signal transducing histidine kinase"/>
    <property type="match status" value="1"/>
</dbReference>
<dbReference type="FunFam" id="1.10.287.130:FF:000038">
    <property type="entry name" value="Sensory transduction histidine kinase"/>
    <property type="match status" value="1"/>
</dbReference>
<dbReference type="GO" id="GO:0005886">
    <property type="term" value="C:plasma membrane"/>
    <property type="evidence" value="ECO:0007669"/>
    <property type="project" value="TreeGrafter"/>
</dbReference>
<dbReference type="PROSITE" id="PS50885">
    <property type="entry name" value="HAMP"/>
    <property type="match status" value="1"/>
</dbReference>
<dbReference type="Pfam" id="PF00672">
    <property type="entry name" value="HAMP"/>
    <property type="match status" value="1"/>
</dbReference>
<evidence type="ECO:0000259" key="15">
    <source>
        <dbReference type="PROSITE" id="PS50109"/>
    </source>
</evidence>
<dbReference type="InterPro" id="IPR005467">
    <property type="entry name" value="His_kinase_dom"/>
</dbReference>
<feature type="compositionally biased region" description="Polar residues" evidence="13">
    <location>
        <begin position="1"/>
        <end position="23"/>
    </location>
</feature>
<dbReference type="CDD" id="cd06225">
    <property type="entry name" value="HAMP"/>
    <property type="match status" value="1"/>
</dbReference>
<dbReference type="SUPFAM" id="SSF158472">
    <property type="entry name" value="HAMP domain-like"/>
    <property type="match status" value="1"/>
</dbReference>
<dbReference type="Pfam" id="PF00512">
    <property type="entry name" value="HisKA"/>
    <property type="match status" value="1"/>
</dbReference>
<feature type="transmembrane region" description="Helical" evidence="14">
    <location>
        <begin position="229"/>
        <end position="249"/>
    </location>
</feature>
<keyword evidence="14" id="KW-0812">Transmembrane</keyword>
<feature type="region of interest" description="Disordered" evidence="13">
    <location>
        <begin position="1"/>
        <end position="38"/>
    </location>
</feature>
<dbReference type="FunFam" id="3.30.565.10:FF:000010">
    <property type="entry name" value="Sensor histidine kinase RcsC"/>
    <property type="match status" value="1"/>
</dbReference>
<dbReference type="InterPro" id="IPR036097">
    <property type="entry name" value="HisK_dim/P_sf"/>
</dbReference>
<dbReference type="CDD" id="cd16922">
    <property type="entry name" value="HATPase_EvgS-ArcB-TorS-like"/>
    <property type="match status" value="1"/>
</dbReference>
<dbReference type="InterPro" id="IPR036890">
    <property type="entry name" value="HATPase_C_sf"/>
</dbReference>
<dbReference type="Gene3D" id="3.30.565.10">
    <property type="entry name" value="Histidine kinase-like ATPase, C-terminal domain"/>
    <property type="match status" value="1"/>
</dbReference>
<dbReference type="InterPro" id="IPR024478">
    <property type="entry name" value="HlyB_4HB_MCP"/>
</dbReference>
<dbReference type="InterPro" id="IPR003661">
    <property type="entry name" value="HisK_dim/P_dom"/>
</dbReference>
<feature type="coiled-coil region" evidence="12">
    <location>
        <begin position="288"/>
        <end position="318"/>
    </location>
</feature>
<keyword evidence="4" id="KW-0597">Phosphoprotein</keyword>
<dbReference type="EMBL" id="NAFL01000252">
    <property type="protein sequence ID" value="OSJ31955.1"/>
    <property type="molecule type" value="Genomic_DNA"/>
</dbReference>
<evidence type="ECO:0000256" key="5">
    <source>
        <dbReference type="ARBA" id="ARBA00022679"/>
    </source>
</evidence>
<organism evidence="17 18">
    <name type="scientific">Bradyrhizobium japonicum</name>
    <dbReference type="NCBI Taxonomy" id="375"/>
    <lineage>
        <taxon>Bacteria</taxon>
        <taxon>Pseudomonadati</taxon>
        <taxon>Pseudomonadota</taxon>
        <taxon>Alphaproteobacteria</taxon>
        <taxon>Hyphomicrobiales</taxon>
        <taxon>Nitrobacteraceae</taxon>
        <taxon>Bradyrhizobium</taxon>
    </lineage>
</organism>
<dbReference type="Gene3D" id="6.10.340.10">
    <property type="match status" value="1"/>
</dbReference>
<dbReference type="GO" id="GO:0000155">
    <property type="term" value="F:phosphorelay sensor kinase activity"/>
    <property type="evidence" value="ECO:0007669"/>
    <property type="project" value="InterPro"/>
</dbReference>
<comment type="subcellular location">
    <subcellularLocation>
        <location evidence="2">Membrane</location>
    </subcellularLocation>
</comment>
<dbReference type="PANTHER" id="PTHR43047:SF63">
    <property type="entry name" value="HISTIDINE KINASE"/>
    <property type="match status" value="1"/>
</dbReference>
<evidence type="ECO:0000256" key="14">
    <source>
        <dbReference type="SAM" id="Phobius"/>
    </source>
</evidence>
<keyword evidence="9" id="KW-0902">Two-component regulatory system</keyword>
<dbReference type="SMART" id="SM00388">
    <property type="entry name" value="HisKA"/>
    <property type="match status" value="1"/>
</dbReference>
<dbReference type="Proteomes" id="UP000193335">
    <property type="component" value="Unassembled WGS sequence"/>
</dbReference>
<keyword evidence="5" id="KW-0808">Transferase</keyword>
<keyword evidence="10 14" id="KW-0472">Membrane</keyword>
<evidence type="ECO:0000313" key="18">
    <source>
        <dbReference type="Proteomes" id="UP000193335"/>
    </source>
</evidence>
<dbReference type="InterPro" id="IPR003594">
    <property type="entry name" value="HATPase_dom"/>
</dbReference>
<keyword evidence="7" id="KW-0418">Kinase</keyword>
<evidence type="ECO:0000256" key="6">
    <source>
        <dbReference type="ARBA" id="ARBA00022741"/>
    </source>
</evidence>
<evidence type="ECO:0000256" key="13">
    <source>
        <dbReference type="SAM" id="MobiDB-lite"/>
    </source>
</evidence>
<dbReference type="CDD" id="cd00082">
    <property type="entry name" value="HisKA"/>
    <property type="match status" value="1"/>
</dbReference>
<evidence type="ECO:0000256" key="8">
    <source>
        <dbReference type="ARBA" id="ARBA00022840"/>
    </source>
</evidence>
<dbReference type="SMART" id="SM00387">
    <property type="entry name" value="HATPase_c"/>
    <property type="match status" value="1"/>
</dbReference>
<evidence type="ECO:0000256" key="10">
    <source>
        <dbReference type="ARBA" id="ARBA00023136"/>
    </source>
</evidence>
<accession>A0A1Y2JMQ4</accession>
<dbReference type="Pfam" id="PF12729">
    <property type="entry name" value="4HB_MCP_1"/>
    <property type="match status" value="1"/>
</dbReference>
<dbReference type="PANTHER" id="PTHR43047">
    <property type="entry name" value="TWO-COMPONENT HISTIDINE PROTEIN KINASE"/>
    <property type="match status" value="1"/>
</dbReference>
<feature type="domain" description="HAMP" evidence="16">
    <location>
        <begin position="251"/>
        <end position="303"/>
    </location>
</feature>
<dbReference type="EC" id="2.7.13.3" evidence="3"/>
<dbReference type="GO" id="GO:0009927">
    <property type="term" value="F:histidine phosphotransfer kinase activity"/>
    <property type="evidence" value="ECO:0007669"/>
    <property type="project" value="TreeGrafter"/>
</dbReference>
<evidence type="ECO:0000256" key="7">
    <source>
        <dbReference type="ARBA" id="ARBA00022777"/>
    </source>
</evidence>
<gene>
    <name evidence="17" type="ORF">BSZ19_20325</name>
</gene>
<comment type="catalytic activity">
    <reaction evidence="1">
        <text>ATP + protein L-histidine = ADP + protein N-phospho-L-histidine.</text>
        <dbReference type="EC" id="2.7.13.3"/>
    </reaction>
</comment>
<keyword evidence="6" id="KW-0547">Nucleotide-binding</keyword>
<dbReference type="SMART" id="SM00304">
    <property type="entry name" value="HAMP"/>
    <property type="match status" value="1"/>
</dbReference>
<comment type="caution">
    <text evidence="17">The sequence shown here is derived from an EMBL/GenBank/DDBJ whole genome shotgun (WGS) entry which is preliminary data.</text>
</comment>
<evidence type="ECO:0000259" key="16">
    <source>
        <dbReference type="PROSITE" id="PS50885"/>
    </source>
</evidence>
<dbReference type="PRINTS" id="PR00344">
    <property type="entry name" value="BCTRLSENSOR"/>
</dbReference>
<evidence type="ECO:0000256" key="1">
    <source>
        <dbReference type="ARBA" id="ARBA00000085"/>
    </source>
</evidence>
<feature type="domain" description="Histidine kinase" evidence="15">
    <location>
        <begin position="318"/>
        <end position="536"/>
    </location>
</feature>
<dbReference type="InterPro" id="IPR003660">
    <property type="entry name" value="HAMP_dom"/>
</dbReference>
<proteinExistence type="predicted"/>
<keyword evidence="12" id="KW-0175">Coiled coil</keyword>
<protein>
    <recommendedName>
        <fullName evidence="3">histidine kinase</fullName>
        <ecNumber evidence="3">2.7.13.3</ecNumber>
    </recommendedName>
</protein>
<keyword evidence="14" id="KW-1133">Transmembrane helix</keyword>
<dbReference type="GO" id="GO:0005524">
    <property type="term" value="F:ATP binding"/>
    <property type="evidence" value="ECO:0007669"/>
    <property type="project" value="UniProtKB-KW"/>
</dbReference>
<evidence type="ECO:0000256" key="3">
    <source>
        <dbReference type="ARBA" id="ARBA00012438"/>
    </source>
</evidence>
<sequence length="543" mass="60012">MQQTGDSSTRFDVNLGADSTSFLGQRPLPATSRESENGAAVKNGLPGFEFRPSLRTKLLMAFFVIEMLLISVGVIGLLSLREADQRANQVVGLQQKIEAYRQMQHNTLRQLYGVSTALAFPNEATLAVVLRQINQFGYDLDRVSFVAKDEVTLLNQVREEYARFIAVVSHIVDLIRGGRAAEAKQSELAELGPLADKLERLTNQLVNRAEADMVAGIDASRRTYTKSQILVTAVALASFVLTLVLGHAISRSVIEPVRIIHHGLNRIAAGDFAQRIEVPNRDELGELAAHVNSTCEELQQLYRRLEEASRHKSQFLANMSHELRTPLNAVLGFSELMLDGIYGDPPERMRSAVERIQRNGRHLLGLINDVLDLSKIEAGQLRLSLTDYSVEELVDVVHTSVESLAADKKLSLRIAVPPGLPPARGDERRLAQALFNLVGNAIKFTDAGEVRIEVEAREDSYVFSVQDTGPGIDEVDQARIFQEFQQVDNSITKSKGGAGLGLAIVKRIVEMHGGRIWIESRLGHGARFSFLVPARLEQQAMQT</sequence>
<dbReference type="InterPro" id="IPR004358">
    <property type="entry name" value="Sig_transdc_His_kin-like_C"/>
</dbReference>
<evidence type="ECO:0000256" key="11">
    <source>
        <dbReference type="ARBA" id="ARBA00023306"/>
    </source>
</evidence>
<reference evidence="17 18" key="1">
    <citation type="submission" date="2017-03" db="EMBL/GenBank/DDBJ databases">
        <title>Whole genome sequences of fourteen strains of Bradyrhizobium canariense and one strain of Bradyrhizobium japonicum isolated from Lupinus (Papilionoideae: Genisteae) species in Algeria.</title>
        <authorList>
            <person name="Crovadore J."/>
            <person name="Chekireb D."/>
            <person name="Brachmann A."/>
            <person name="Chablais R."/>
            <person name="Cochard B."/>
            <person name="Lefort F."/>
        </authorList>
    </citation>
    <scope>NUCLEOTIDE SEQUENCE [LARGE SCALE GENOMIC DNA]</scope>
    <source>
        <strain evidence="17 18">UBMA197</strain>
    </source>
</reference>
<evidence type="ECO:0000256" key="2">
    <source>
        <dbReference type="ARBA" id="ARBA00004370"/>
    </source>
</evidence>
<keyword evidence="8" id="KW-0067">ATP-binding</keyword>
<evidence type="ECO:0000256" key="4">
    <source>
        <dbReference type="ARBA" id="ARBA00022553"/>
    </source>
</evidence>
<dbReference type="Gene3D" id="1.10.287.130">
    <property type="match status" value="1"/>
</dbReference>
<evidence type="ECO:0000313" key="17">
    <source>
        <dbReference type="EMBL" id="OSJ31955.1"/>
    </source>
</evidence>
<dbReference type="PROSITE" id="PS50109">
    <property type="entry name" value="HIS_KIN"/>
    <property type="match status" value="1"/>
</dbReference>
<evidence type="ECO:0000256" key="12">
    <source>
        <dbReference type="SAM" id="Coils"/>
    </source>
</evidence>
<name>A0A1Y2JMQ4_BRAJP</name>
<dbReference type="Pfam" id="PF02518">
    <property type="entry name" value="HATPase_c"/>
    <property type="match status" value="1"/>
</dbReference>